<dbReference type="EMBL" id="CABVGP010000001">
    <property type="protein sequence ID" value="VVJ18481.1"/>
    <property type="molecule type" value="Genomic_DNA"/>
</dbReference>
<dbReference type="PROSITE" id="PS50817">
    <property type="entry name" value="INTEIN_N_TER"/>
    <property type="match status" value="1"/>
</dbReference>
<evidence type="ECO:0008006" key="3">
    <source>
        <dbReference type="Google" id="ProtNLM"/>
    </source>
</evidence>
<dbReference type="SUPFAM" id="SSF51294">
    <property type="entry name" value="Hedgehog/intein (Hint) domain"/>
    <property type="match status" value="1"/>
</dbReference>
<evidence type="ECO:0000313" key="1">
    <source>
        <dbReference type="EMBL" id="VVJ18481.1"/>
    </source>
</evidence>
<keyword evidence="2" id="KW-1185">Reference proteome</keyword>
<dbReference type="RefSeq" id="WP_155543469.1">
    <property type="nucleotide sequence ID" value="NZ_CABVGP010000001.1"/>
</dbReference>
<dbReference type="Gene3D" id="2.170.16.10">
    <property type="entry name" value="Hedgehog/Intein (Hint) domain"/>
    <property type="match status" value="1"/>
</dbReference>
<evidence type="ECO:0000313" key="2">
    <source>
        <dbReference type="Proteomes" id="UP000399805"/>
    </source>
</evidence>
<dbReference type="InterPro" id="IPR006141">
    <property type="entry name" value="Intein_N"/>
</dbReference>
<organism evidence="1 2">
    <name type="scientific">Amycolatopsis camponoti</name>
    <dbReference type="NCBI Taxonomy" id="2606593"/>
    <lineage>
        <taxon>Bacteria</taxon>
        <taxon>Bacillati</taxon>
        <taxon>Actinomycetota</taxon>
        <taxon>Actinomycetes</taxon>
        <taxon>Pseudonocardiales</taxon>
        <taxon>Pseudonocardiaceae</taxon>
        <taxon>Amycolatopsis</taxon>
    </lineage>
</organism>
<dbReference type="CDD" id="cd00081">
    <property type="entry name" value="Hint"/>
    <property type="match status" value="1"/>
</dbReference>
<dbReference type="InterPro" id="IPR036844">
    <property type="entry name" value="Hint_dom_sf"/>
</dbReference>
<dbReference type="AlphaFoldDB" id="A0A6I8LN71"/>
<name>A0A6I8LN71_9PSEU</name>
<reference evidence="1 2" key="1">
    <citation type="submission" date="2019-09" db="EMBL/GenBank/DDBJ databases">
        <authorList>
            <person name="Leyn A S."/>
        </authorList>
    </citation>
    <scope>NUCLEOTIDE SEQUENCE [LARGE SCALE GENOMIC DNA]</scope>
    <source>
        <strain evidence="1">AA231_1</strain>
    </source>
</reference>
<gene>
    <name evidence="1" type="ORF">AA23TX_03502</name>
</gene>
<proteinExistence type="predicted"/>
<accession>A0A6I8LN71</accession>
<sequence length="760" mass="79474">MTFQQLQARFAGLVTGSAPRPARGVLPGLRLLLESLPCYGHPGVESAHRGALSAVLQAAMANPPIAAQPPDSGSGYYITYSYEGPFSGYADAFFPKRAVTPASTAVTAAVRRQKPVLDQGWWQTYALAVLTDAARQAAGIPLDTGKLTADLAALHTQFLPALTASYLAVLQTAYEPTAAALRALAAAGQLVEARAQLGGVLAGDTLIANLNGALGVGGDSTNAAVWFVYNLWVLFKALGSPDVDAEIRALRTAGLTVPGQVAEQSWWNGGYTTWYAPLSGSAVVPATAGTLTAGLPELVTSSYASKPPMPPVREHEGVTNGYSRSLCLWGPLNRYRPQPSSCLGAGTGVLMADGSVKPIEDVRIGDEVRSGGGTGTVVLAERPGRLGRPLYSVNGLAVFATAGHPFRSAEGPLRRAVDPWNLADAVPTMIADGIGSLGVGVRLDGYGPDGPGPVTVRTVTAHEPDPAEYGEVVYDLVVATGDRGHGGYYAGGPTTFVAVDAESADPFHDTASTLAVVAAMDVALESVREHVDDPHADLLDILGDLDLSGIGEAAGGTGRPEIPGPGYYLRDGEWDPHASALETDLIRAHGRTLRRHCATGRRADADPGGPFTVCLHDVELVGDLPRVAVLEVELRVRGDAGDVEDVVRWVTVPAVRKRPGWSFTPDTDVDFGPLPSSAFLLGFLYTEGKPLGRFGLPVSGSGYGEHFVFGDDGTVIGRVALGRHGAGPVDRPGTSVAWDRAVAAGRQLGDLLARRVRPRR</sequence>
<dbReference type="GO" id="GO:0016539">
    <property type="term" value="P:intein-mediated protein splicing"/>
    <property type="evidence" value="ECO:0007669"/>
    <property type="project" value="InterPro"/>
</dbReference>
<dbReference type="Proteomes" id="UP000399805">
    <property type="component" value="Unassembled WGS sequence"/>
</dbReference>
<protein>
    <recommendedName>
        <fullName evidence="3">Hint domain-containing protein</fullName>
    </recommendedName>
</protein>